<dbReference type="EMBL" id="JABAIL010000003">
    <property type="protein sequence ID" value="NLR91822.1"/>
    <property type="molecule type" value="Genomic_DNA"/>
</dbReference>
<dbReference type="SUPFAM" id="SSF49303">
    <property type="entry name" value="beta-Galactosidase/glucuronidase domain"/>
    <property type="match status" value="2"/>
</dbReference>
<dbReference type="InterPro" id="IPR004199">
    <property type="entry name" value="B-gal_small/dom_5"/>
</dbReference>
<evidence type="ECO:0000256" key="8">
    <source>
        <dbReference type="ARBA" id="ARBA00023295"/>
    </source>
</evidence>
<dbReference type="Gene3D" id="3.20.20.80">
    <property type="entry name" value="Glycosidases"/>
    <property type="match status" value="1"/>
</dbReference>
<feature type="signal peptide" evidence="10">
    <location>
        <begin position="1"/>
        <end position="22"/>
    </location>
</feature>
<dbReference type="InterPro" id="IPR006103">
    <property type="entry name" value="Glyco_hydro_2_cat"/>
</dbReference>
<dbReference type="RefSeq" id="WP_168882535.1">
    <property type="nucleotide sequence ID" value="NZ_JABAIL010000003.1"/>
</dbReference>
<feature type="domain" description="Beta galactosidase small chain/" evidence="11">
    <location>
        <begin position="769"/>
        <end position="1050"/>
    </location>
</feature>
<dbReference type="SUPFAM" id="SSF74650">
    <property type="entry name" value="Galactose mutarotase-like"/>
    <property type="match status" value="1"/>
</dbReference>
<accession>A0A7X8SKI3</accession>
<evidence type="ECO:0000256" key="2">
    <source>
        <dbReference type="ARBA" id="ARBA00001913"/>
    </source>
</evidence>
<dbReference type="InterPro" id="IPR050347">
    <property type="entry name" value="Bact_Beta-galactosidase"/>
</dbReference>
<dbReference type="SMART" id="SM01038">
    <property type="entry name" value="Bgal_small_N"/>
    <property type="match status" value="1"/>
</dbReference>
<keyword evidence="6" id="KW-0378">Hydrolase</keyword>
<dbReference type="PRINTS" id="PR00132">
    <property type="entry name" value="GLHYDRLASE2"/>
</dbReference>
<dbReference type="InterPro" id="IPR014718">
    <property type="entry name" value="GH-type_carb-bd"/>
</dbReference>
<organism evidence="12 13">
    <name type="scientific">Flammeovirga agarivorans</name>
    <dbReference type="NCBI Taxonomy" id="2726742"/>
    <lineage>
        <taxon>Bacteria</taxon>
        <taxon>Pseudomonadati</taxon>
        <taxon>Bacteroidota</taxon>
        <taxon>Cytophagia</taxon>
        <taxon>Cytophagales</taxon>
        <taxon>Flammeovirgaceae</taxon>
        <taxon>Flammeovirga</taxon>
    </lineage>
</organism>
<keyword evidence="10" id="KW-0732">Signal</keyword>
<comment type="caution">
    <text evidence="12">The sequence shown here is derived from an EMBL/GenBank/DDBJ whole genome shotgun (WGS) entry which is preliminary data.</text>
</comment>
<gene>
    <name evidence="12" type="ORF">HGP29_11420</name>
</gene>
<evidence type="ECO:0000256" key="1">
    <source>
        <dbReference type="ARBA" id="ARBA00001412"/>
    </source>
</evidence>
<evidence type="ECO:0000259" key="11">
    <source>
        <dbReference type="SMART" id="SM01038"/>
    </source>
</evidence>
<dbReference type="Pfam" id="PF02837">
    <property type="entry name" value="Glyco_hydro_2_N"/>
    <property type="match status" value="1"/>
</dbReference>
<dbReference type="GO" id="GO:0009341">
    <property type="term" value="C:beta-galactosidase complex"/>
    <property type="evidence" value="ECO:0007669"/>
    <property type="project" value="InterPro"/>
</dbReference>
<dbReference type="SUPFAM" id="SSF49785">
    <property type="entry name" value="Galactose-binding domain-like"/>
    <property type="match status" value="1"/>
</dbReference>
<sequence length="1058" mass="121342">MNKVSKALASVCVCLSPLMASAQEVANWENPEVIRVNTEETHSTFTHYQTDNFSKDLKDLDNYKLLNGTWKFNWVPKPADRPADFYKVDYDVSSWNDIDVPSDWQMRGYGYPIYTNIIYPFKMDAPNIPHHNNPVGSYKRSFKVNADWMEQNVFLHFAGVNSAFYVWVNGEQVGYAQGSKTAIEFDISKYVKEGDNDIAVEVYRWCDGSYLEDQDFWRVSGIERDVYVYATPKTFVRDVKINAGLDKSNYENGSLSYRFDIENDIAKKVKGLNVDVSVVDAKGQKVFTKSHQVDLDKSSNKFVELEGVDLGKVATWSAETPNLYELQVVMKDKKGNILDATKQRIGFRTTEVKNGQLLVNGQPILIKGVNRHEHDPENGHVVSRELMKQDIIDLKKYNINAVRTSHYPNDPYFYELCDEYGIYVCDEANIESHGYGYKAGETLAQNEMFKEQHLDRVQRMVKRDYNHPSVIYWSLGNEAGNGENFKNAYDWAHEFDTTRPVHYERSEHMKGDNLRTTDITSWMYALTGEVENKYFKKESKLPIEEQRPFIWCEYSHAMGNSNGNFVDNWNWVRKHRNVQGGFIWDWQDQGLIGKTDDGTVYYKYGGDFEPDSIHTDKNFCANGVIGSDRAPHPAIQEIKHVYQNIHVSALENGKFEIYNEQFFNDLSKTTIKWELLENGKVVKSGQLKDVNVAPQSKAVKSVDFGYTQDASKEYFVNFYVLNNGLEELLDKDYILAADQILVQKAEAQSVAQEDGKLKVKEDKKSGNIVITNEQYVISFDQKEIGLASVVFNGEELLKERPKMNFWRAMTDNDYGAWKANKDKFYFAYRDLASTGKITEVNKEKVGDAYQVTYIVAYESIKASNEVTYLIQPNGEIKIDSKLNVEDPKTLKFLPRYGITMAIDQQFDNVTYYGRGPEENYVDRNTGAFVGLYATTATDMYVPYIRPQENGYRTDVRFVKWTNKAGKGLEVVATDKISFSSLRNPQEDFDGGDWKKQTHTIDIQPKDLVYINLDYRQIGVAGDNSWSKKGGIAKPKYRIDPTKCELSFTLSAITGKTVQ</sequence>
<dbReference type="EC" id="3.2.1.23" evidence="5"/>
<dbReference type="InterPro" id="IPR032312">
    <property type="entry name" value="LacZ_4"/>
</dbReference>
<proteinExistence type="inferred from homology"/>
<evidence type="ECO:0000256" key="5">
    <source>
        <dbReference type="ARBA" id="ARBA00012756"/>
    </source>
</evidence>
<dbReference type="InterPro" id="IPR036156">
    <property type="entry name" value="Beta-gal/glucu_dom_sf"/>
</dbReference>
<evidence type="ECO:0000256" key="7">
    <source>
        <dbReference type="ARBA" id="ARBA00022837"/>
    </source>
</evidence>
<dbReference type="InterPro" id="IPR017853">
    <property type="entry name" value="GH"/>
</dbReference>
<evidence type="ECO:0000256" key="9">
    <source>
        <dbReference type="ARBA" id="ARBA00032230"/>
    </source>
</evidence>
<dbReference type="Pfam" id="PF00703">
    <property type="entry name" value="Glyco_hydro_2"/>
    <property type="match status" value="1"/>
</dbReference>
<dbReference type="SUPFAM" id="SSF51445">
    <property type="entry name" value="(Trans)glycosidases"/>
    <property type="match status" value="1"/>
</dbReference>
<keyword evidence="8" id="KW-0326">Glycosidase</keyword>
<dbReference type="Pfam" id="PF16353">
    <property type="entry name" value="LacZ_4"/>
    <property type="match status" value="1"/>
</dbReference>
<dbReference type="InterPro" id="IPR011013">
    <property type="entry name" value="Gal_mutarotase_sf_dom"/>
</dbReference>
<name>A0A7X8SKI3_9BACT</name>
<evidence type="ECO:0000256" key="6">
    <source>
        <dbReference type="ARBA" id="ARBA00022801"/>
    </source>
</evidence>
<comment type="catalytic activity">
    <reaction evidence="1">
        <text>Hydrolysis of terminal non-reducing beta-D-galactose residues in beta-D-galactosides.</text>
        <dbReference type="EC" id="3.2.1.23"/>
    </reaction>
</comment>
<keyword evidence="7" id="KW-0106">Calcium</keyword>
<dbReference type="Gene3D" id="2.70.98.10">
    <property type="match status" value="1"/>
</dbReference>
<comment type="similarity">
    <text evidence="3">Belongs to the glycosyl hydrolase 2 family.</text>
</comment>
<dbReference type="GO" id="GO:0004565">
    <property type="term" value="F:beta-galactosidase activity"/>
    <property type="evidence" value="ECO:0007669"/>
    <property type="project" value="UniProtKB-EC"/>
</dbReference>
<dbReference type="InterPro" id="IPR006102">
    <property type="entry name" value="Ig-like_GH2"/>
</dbReference>
<dbReference type="Pfam" id="PF02929">
    <property type="entry name" value="Bgal_small_N"/>
    <property type="match status" value="1"/>
</dbReference>
<dbReference type="AlphaFoldDB" id="A0A7X8SKI3"/>
<dbReference type="Gene3D" id="2.60.120.260">
    <property type="entry name" value="Galactose-binding domain-like"/>
    <property type="match status" value="1"/>
</dbReference>
<comment type="cofactor">
    <cofactor evidence="2">
        <name>Ca(2+)</name>
        <dbReference type="ChEBI" id="CHEBI:29108"/>
    </cofactor>
</comment>
<evidence type="ECO:0000313" key="13">
    <source>
        <dbReference type="Proteomes" id="UP000585050"/>
    </source>
</evidence>
<dbReference type="PANTHER" id="PTHR46323">
    <property type="entry name" value="BETA-GALACTOSIDASE"/>
    <property type="match status" value="1"/>
</dbReference>
<feature type="chain" id="PRO_5031067654" description="beta-galactosidase" evidence="10">
    <location>
        <begin position="23"/>
        <end position="1058"/>
    </location>
</feature>
<dbReference type="InterPro" id="IPR006101">
    <property type="entry name" value="Glyco_hydro_2"/>
</dbReference>
<evidence type="ECO:0000256" key="4">
    <source>
        <dbReference type="ARBA" id="ARBA00011245"/>
    </source>
</evidence>
<evidence type="ECO:0000256" key="3">
    <source>
        <dbReference type="ARBA" id="ARBA00007401"/>
    </source>
</evidence>
<dbReference type="Gene3D" id="2.60.40.10">
    <property type="entry name" value="Immunoglobulins"/>
    <property type="match status" value="2"/>
</dbReference>
<dbReference type="Pfam" id="PF02836">
    <property type="entry name" value="Glyco_hydro_2_C"/>
    <property type="match status" value="1"/>
</dbReference>
<dbReference type="Proteomes" id="UP000585050">
    <property type="component" value="Unassembled WGS sequence"/>
</dbReference>
<protein>
    <recommendedName>
        <fullName evidence="5">beta-galactosidase</fullName>
        <ecNumber evidence="5">3.2.1.23</ecNumber>
    </recommendedName>
    <alternativeName>
        <fullName evidence="9">Lactase</fullName>
    </alternativeName>
</protein>
<reference evidence="12 13" key="1">
    <citation type="submission" date="2020-04" db="EMBL/GenBank/DDBJ databases">
        <title>Flammeovirga sp. SR4, a novel species isolated from seawater.</title>
        <authorList>
            <person name="Wang X."/>
        </authorList>
    </citation>
    <scope>NUCLEOTIDE SEQUENCE [LARGE SCALE GENOMIC DNA]</scope>
    <source>
        <strain evidence="12 13">SR4</strain>
    </source>
</reference>
<dbReference type="GO" id="GO:0005990">
    <property type="term" value="P:lactose catabolic process"/>
    <property type="evidence" value="ECO:0007669"/>
    <property type="project" value="TreeGrafter"/>
</dbReference>
<dbReference type="GO" id="GO:0030246">
    <property type="term" value="F:carbohydrate binding"/>
    <property type="evidence" value="ECO:0007669"/>
    <property type="project" value="InterPro"/>
</dbReference>
<evidence type="ECO:0000313" key="12">
    <source>
        <dbReference type="EMBL" id="NLR91822.1"/>
    </source>
</evidence>
<keyword evidence="13" id="KW-1185">Reference proteome</keyword>
<dbReference type="InterPro" id="IPR006104">
    <property type="entry name" value="Glyco_hydro_2_N"/>
</dbReference>
<dbReference type="InterPro" id="IPR008979">
    <property type="entry name" value="Galactose-bd-like_sf"/>
</dbReference>
<comment type="subunit">
    <text evidence="4">Monomer.</text>
</comment>
<dbReference type="InterPro" id="IPR013783">
    <property type="entry name" value="Ig-like_fold"/>
</dbReference>
<dbReference type="PANTHER" id="PTHR46323:SF2">
    <property type="entry name" value="BETA-GALACTOSIDASE"/>
    <property type="match status" value="1"/>
</dbReference>
<evidence type="ECO:0000256" key="10">
    <source>
        <dbReference type="SAM" id="SignalP"/>
    </source>
</evidence>